<organism evidence="3 4">
    <name type="scientific">Candidatus Glomeribacter gigasporarum BEG34</name>
    <dbReference type="NCBI Taxonomy" id="1070319"/>
    <lineage>
        <taxon>Bacteria</taxon>
        <taxon>Pseudomonadati</taxon>
        <taxon>Pseudomonadota</taxon>
        <taxon>Betaproteobacteria</taxon>
        <taxon>Burkholderiales</taxon>
        <taxon>Burkholderiaceae</taxon>
        <taxon>Candidatus Glomeribacter</taxon>
    </lineage>
</organism>
<protein>
    <submittedName>
        <fullName evidence="3">Uncharacterized protein</fullName>
    </submittedName>
</protein>
<dbReference type="AlphaFoldDB" id="G2J872"/>
<feature type="coiled-coil region" evidence="1">
    <location>
        <begin position="56"/>
        <end position="99"/>
    </location>
</feature>
<gene>
    <name evidence="3" type="ORF">CAGGBEG34_190144</name>
</gene>
<evidence type="ECO:0000313" key="4">
    <source>
        <dbReference type="Proteomes" id="UP000054051"/>
    </source>
</evidence>
<dbReference type="eggNOG" id="ENOG502ZK4Y">
    <property type="taxonomic scope" value="Bacteria"/>
</dbReference>
<feature type="region of interest" description="Disordered" evidence="2">
    <location>
        <begin position="117"/>
        <end position="139"/>
    </location>
</feature>
<keyword evidence="4" id="KW-1185">Reference proteome</keyword>
<name>G2J872_9BURK</name>
<sequence>MNIAGERMKSIARTSAAERSMSGNQNAMPAKTQPPALVRYEAMCKAIAECHRVDEVKELRDKARALEVYAQQARNTEAEDKAREIRNRAQRRMGELLRELPRMPREERAERTHAILGRGNNNNHDERRTASVLSGESDSESGCMLHDQTCISEHEGCTSNDGTCIFPYAAALEANGISRQMANRYQKLAAIPEKDFEVAIRNPSKKPTTARLIREAYRGPEVREAESVDETARWIWDYTLDFEREGYTSKTPGYLFQTMTPEMQKDMRRLVPVLTDFYQQFSEVI</sequence>
<dbReference type="STRING" id="1070319.CAGGBEG34_190144"/>
<evidence type="ECO:0000256" key="1">
    <source>
        <dbReference type="SAM" id="Coils"/>
    </source>
</evidence>
<keyword evidence="1" id="KW-0175">Coiled coil</keyword>
<comment type="caution">
    <text evidence="3">The sequence shown here is derived from an EMBL/GenBank/DDBJ whole genome shotgun (WGS) entry which is preliminary data.</text>
</comment>
<evidence type="ECO:0000313" key="3">
    <source>
        <dbReference type="EMBL" id="CCD28969.1"/>
    </source>
</evidence>
<dbReference type="EMBL" id="CAFB01000035">
    <property type="protein sequence ID" value="CCD28969.1"/>
    <property type="molecule type" value="Genomic_DNA"/>
</dbReference>
<accession>G2J872</accession>
<evidence type="ECO:0000256" key="2">
    <source>
        <dbReference type="SAM" id="MobiDB-lite"/>
    </source>
</evidence>
<proteinExistence type="predicted"/>
<dbReference type="Proteomes" id="UP000054051">
    <property type="component" value="Unassembled WGS sequence"/>
</dbReference>
<reference evidence="3 4" key="1">
    <citation type="submission" date="2011-08" db="EMBL/GenBank/DDBJ databases">
        <title>The genome of the obligate endobacterium of an arbuscular mycorrhizal fungus reveals an interphylum network of nutritional interactions.</title>
        <authorList>
            <person name="Ghignone S."/>
            <person name="Salvioli A."/>
            <person name="Anca I."/>
            <person name="Lumini E."/>
            <person name="Ortu G."/>
            <person name="Petiti L."/>
            <person name="Cruveiller S."/>
            <person name="Bianciotto V."/>
            <person name="Piffanelli P."/>
            <person name="Lanfranco L."/>
            <person name="Bonfante P."/>
        </authorList>
    </citation>
    <scope>NUCLEOTIDE SEQUENCE [LARGE SCALE GENOMIC DNA]</scope>
    <source>
        <strain evidence="3 4">BEG34</strain>
    </source>
</reference>
<feature type="region of interest" description="Disordered" evidence="2">
    <location>
        <begin position="1"/>
        <end position="32"/>
    </location>
</feature>